<dbReference type="Proteomes" id="UP000501346">
    <property type="component" value="Chromosome SeXII"/>
</dbReference>
<dbReference type="InterPro" id="IPR001680">
    <property type="entry name" value="WD40_rpt"/>
</dbReference>
<evidence type="ECO:0000313" key="6">
    <source>
        <dbReference type="EMBL" id="QID86772.1"/>
    </source>
</evidence>
<proteinExistence type="predicted"/>
<dbReference type="OrthoDB" id="270624at2759"/>
<dbReference type="PROSITE" id="PS50294">
    <property type="entry name" value="WD_REPEATS_REGION"/>
    <property type="match status" value="1"/>
</dbReference>
<dbReference type="PANTHER" id="PTHR14091:SF0">
    <property type="entry name" value="PERIODIC TRYPTOPHAN PROTEIN 1 HOMOLOG"/>
    <property type="match status" value="1"/>
</dbReference>
<dbReference type="FunFam" id="2.130.10.10:FF:002013">
    <property type="entry name" value="rRNA-processing protein"/>
    <property type="match status" value="1"/>
</dbReference>
<feature type="region of interest" description="Disordered" evidence="5">
    <location>
        <begin position="92"/>
        <end position="143"/>
    </location>
</feature>
<dbReference type="PANTHER" id="PTHR14091">
    <property type="entry name" value="PERIODIC TRYPTOPHAN PROTEIN 1"/>
    <property type="match status" value="1"/>
</dbReference>
<dbReference type="Gene3D" id="2.130.10.10">
    <property type="entry name" value="YVTN repeat-like/Quinoprotein amine dehydrogenase"/>
    <property type="match status" value="2"/>
</dbReference>
<evidence type="ECO:0000256" key="1">
    <source>
        <dbReference type="ARBA" id="ARBA00022553"/>
    </source>
</evidence>
<protein>
    <submittedName>
        <fullName evidence="6">rRNA-processing protein</fullName>
    </submittedName>
</protein>
<gene>
    <name evidence="6" type="primary">PWP1_2</name>
    <name evidence="6" type="ORF">GRS66_009412</name>
</gene>
<feature type="region of interest" description="Disordered" evidence="5">
    <location>
        <begin position="538"/>
        <end position="584"/>
    </location>
</feature>
<dbReference type="SUPFAM" id="SSF50978">
    <property type="entry name" value="WD40 repeat-like"/>
    <property type="match status" value="1"/>
</dbReference>
<evidence type="ECO:0000256" key="5">
    <source>
        <dbReference type="SAM" id="MobiDB-lite"/>
    </source>
</evidence>
<feature type="compositionally biased region" description="Acidic residues" evidence="5">
    <location>
        <begin position="566"/>
        <end position="584"/>
    </location>
</feature>
<evidence type="ECO:0000256" key="2">
    <source>
        <dbReference type="ARBA" id="ARBA00022574"/>
    </source>
</evidence>
<name>A0A6C1EBZ1_SACPS</name>
<keyword evidence="7" id="KW-1185">Reference proteome</keyword>
<dbReference type="InterPro" id="IPR019775">
    <property type="entry name" value="WD40_repeat_CS"/>
</dbReference>
<feature type="region of interest" description="Disordered" evidence="5">
    <location>
        <begin position="47"/>
        <end position="78"/>
    </location>
</feature>
<dbReference type="PROSITE" id="PS00678">
    <property type="entry name" value="WD_REPEATS_1"/>
    <property type="match status" value="1"/>
</dbReference>
<dbReference type="Pfam" id="PF00400">
    <property type="entry name" value="WD40"/>
    <property type="match status" value="1"/>
</dbReference>
<evidence type="ECO:0000256" key="4">
    <source>
        <dbReference type="PROSITE-ProRule" id="PRU00221"/>
    </source>
</evidence>
<accession>A0A6C1EBZ1</accession>
<reference evidence="6 7" key="1">
    <citation type="journal article" date="2019" name="BMC Genomics">
        <title>Chromosome level assembly and comparative genome analysis confirm lager-brewing yeasts originated from a single hybridization.</title>
        <authorList>
            <person name="Salazar A.N."/>
            <person name="Gorter de Vries A.R."/>
            <person name="van den Broek M."/>
            <person name="Brouwers N."/>
            <person name="de la Torre Cortes P."/>
            <person name="Kuijpers N.G.A."/>
            <person name="Daran J.G."/>
            <person name="Abeel T."/>
        </authorList>
    </citation>
    <scope>NUCLEOTIDE SEQUENCE [LARGE SCALE GENOMIC DNA]</scope>
    <source>
        <strain evidence="6 7">CBS 1483</strain>
    </source>
</reference>
<dbReference type="InterPro" id="IPR015943">
    <property type="entry name" value="WD40/YVTN_repeat-like_dom_sf"/>
</dbReference>
<dbReference type="EMBL" id="CP049009">
    <property type="protein sequence ID" value="QID86772.1"/>
    <property type="molecule type" value="Genomic_DNA"/>
</dbReference>
<evidence type="ECO:0000256" key="3">
    <source>
        <dbReference type="ARBA" id="ARBA00022737"/>
    </source>
</evidence>
<organism evidence="6 7">
    <name type="scientific">Saccharomyces pastorianus</name>
    <name type="common">Lager yeast</name>
    <name type="synonym">Saccharomyces cerevisiae x Saccharomyces eubayanus</name>
    <dbReference type="NCBI Taxonomy" id="27292"/>
    <lineage>
        <taxon>Eukaryota</taxon>
        <taxon>Fungi</taxon>
        <taxon>Dikarya</taxon>
        <taxon>Ascomycota</taxon>
        <taxon>Saccharomycotina</taxon>
        <taxon>Saccharomycetes</taxon>
        <taxon>Saccharomycetales</taxon>
        <taxon>Saccharomycetaceae</taxon>
        <taxon>Saccharomyces</taxon>
    </lineage>
</organism>
<dbReference type="GO" id="GO:0006364">
    <property type="term" value="P:rRNA processing"/>
    <property type="evidence" value="ECO:0007669"/>
    <property type="project" value="InterPro"/>
</dbReference>
<keyword evidence="2 4" id="KW-0853">WD repeat</keyword>
<dbReference type="AlphaFoldDB" id="A0A6C1EBZ1"/>
<evidence type="ECO:0000313" key="7">
    <source>
        <dbReference type="Proteomes" id="UP000501346"/>
    </source>
</evidence>
<sequence>MISATNWVPRGFSSEFPEKYVLDDEEMERINQLAQLNLDDAKADLEEAGGEVEVEDDVEAEAEAEAAPAGSENLKDQLEMDDDLKEYNLEEYDNKETIGNENGEDISMFPGLSNDGDVKFHEGEEGEDPYISLPNQEDTQEEKQELQVYPSDNLVLATRTEDDVSYLDVYVYDDGAGFHSDDIPVEKGDEVDPDVARGLVRDGALYVHHDLMLPAFPLCVEWLDYKVGSNSEEAANYAAIGTFDPQIEIWNLDCVDKAFPDMILGEPLDNSMASLQSKKKKKKSKNQHIKTHHTDAVLSMAHNRHFRSVLASTSADHTVKLWDLNSGSAARSLDSIHSNKNVSSSEWHMLNGSVLLTGGYDSRVALTDVRISDESQMSKHWSVMSGEEIETVTFADENIILCGTDSGNVYSFDIRNNESRKPVWTLKAHDAGISTICSNKFIPGMMSTGAMGEKTVKLWKFPLDETTNGKGPSMVLSRDFDVGNVLSSSFAPDIEIAGSMVIGGVNKGLKLWDVFTNRSVRKSFNSELHDVQTRAREEAKQLGKSSRIARKYTNNDNPDTVMTIDDQGEDEEEREGEDEHDDMA</sequence>
<dbReference type="InterPro" id="IPR044285">
    <property type="entry name" value="PWP1"/>
</dbReference>
<dbReference type="SMART" id="SM00320">
    <property type="entry name" value="WD40"/>
    <property type="match status" value="4"/>
</dbReference>
<keyword evidence="3" id="KW-0677">Repeat</keyword>
<feature type="compositionally biased region" description="Acidic residues" evidence="5">
    <location>
        <begin position="47"/>
        <end position="64"/>
    </location>
</feature>
<dbReference type="InterPro" id="IPR036322">
    <property type="entry name" value="WD40_repeat_dom_sf"/>
</dbReference>
<dbReference type="GO" id="GO:0005634">
    <property type="term" value="C:nucleus"/>
    <property type="evidence" value="ECO:0007669"/>
    <property type="project" value="TreeGrafter"/>
</dbReference>
<dbReference type="PROSITE" id="PS50082">
    <property type="entry name" value="WD_REPEATS_2"/>
    <property type="match status" value="1"/>
</dbReference>
<keyword evidence="1" id="KW-0597">Phosphoprotein</keyword>
<feature type="repeat" description="WD" evidence="4">
    <location>
        <begin position="290"/>
        <end position="332"/>
    </location>
</feature>